<accession>A0ABD3DL04</accession>
<dbReference type="InterPro" id="IPR044190">
    <property type="entry name" value="THA8-like"/>
</dbReference>
<dbReference type="PANTHER" id="PTHR47594:SF4">
    <property type="entry name" value="OS04G0475500 PROTEIN"/>
    <property type="match status" value="1"/>
</dbReference>
<dbReference type="Gene3D" id="1.25.40.10">
    <property type="entry name" value="Tetratricopeptide repeat domain"/>
    <property type="match status" value="1"/>
</dbReference>
<name>A0ABD3DL04_9LAMI</name>
<comment type="caution">
    <text evidence="1">The sequence shown here is derived from an EMBL/GenBank/DDBJ whole genome shotgun (WGS) entry which is preliminary data.</text>
</comment>
<dbReference type="Proteomes" id="UP001632038">
    <property type="component" value="Unassembled WGS sequence"/>
</dbReference>
<dbReference type="InterPro" id="IPR011990">
    <property type="entry name" value="TPR-like_helical_dom_sf"/>
</dbReference>
<dbReference type="EMBL" id="JAVIJP010000016">
    <property type="protein sequence ID" value="KAL3641779.1"/>
    <property type="molecule type" value="Genomic_DNA"/>
</dbReference>
<keyword evidence="2" id="KW-1185">Reference proteome</keyword>
<sequence>MNWNCPVIARDKSEEMNCCCCCATHVTQIGVGTQMKSIRLNFQKSGSMTMMIGIVMRDRSKNRKPLQKGRSLSIEAIQTVQALKRATKQQSEVALEQVFDMKLRRLLKLDMIAVLRELLRQDQCFLALKVFEDVRKEDWYRPQLFLYAEMVTVLGRNELLDKVELLIQTLKAESNLKPDLEGFKVLIESLTSLNLSGLAVECFYLMKSLSCDPDRLLFKILIDGLESNGESDLLAVIKQDAEKYYGKFIDFLEEEETDMSTKYFIWNPQRVDLV</sequence>
<dbReference type="AlphaFoldDB" id="A0ABD3DL04"/>
<evidence type="ECO:0000313" key="1">
    <source>
        <dbReference type="EMBL" id="KAL3641779.1"/>
    </source>
</evidence>
<organism evidence="1 2">
    <name type="scientific">Castilleja foliolosa</name>
    <dbReference type="NCBI Taxonomy" id="1961234"/>
    <lineage>
        <taxon>Eukaryota</taxon>
        <taxon>Viridiplantae</taxon>
        <taxon>Streptophyta</taxon>
        <taxon>Embryophyta</taxon>
        <taxon>Tracheophyta</taxon>
        <taxon>Spermatophyta</taxon>
        <taxon>Magnoliopsida</taxon>
        <taxon>eudicotyledons</taxon>
        <taxon>Gunneridae</taxon>
        <taxon>Pentapetalae</taxon>
        <taxon>asterids</taxon>
        <taxon>lamiids</taxon>
        <taxon>Lamiales</taxon>
        <taxon>Orobanchaceae</taxon>
        <taxon>Pedicularideae</taxon>
        <taxon>Castillejinae</taxon>
        <taxon>Castilleja</taxon>
    </lineage>
</organism>
<reference evidence="2" key="1">
    <citation type="journal article" date="2024" name="IScience">
        <title>Strigolactones Initiate the Formation of Haustorium-like Structures in Castilleja.</title>
        <authorList>
            <person name="Buerger M."/>
            <person name="Peterson D."/>
            <person name="Chory J."/>
        </authorList>
    </citation>
    <scope>NUCLEOTIDE SEQUENCE [LARGE SCALE GENOMIC DNA]</scope>
</reference>
<protein>
    <submittedName>
        <fullName evidence="1">Uncharacterized protein</fullName>
    </submittedName>
</protein>
<evidence type="ECO:0000313" key="2">
    <source>
        <dbReference type="Proteomes" id="UP001632038"/>
    </source>
</evidence>
<proteinExistence type="predicted"/>
<gene>
    <name evidence="1" type="ORF">CASFOL_012594</name>
</gene>
<dbReference type="PANTHER" id="PTHR47594">
    <property type="entry name" value="PPR CONTAINING PLANT-LIKE PROTEIN"/>
    <property type="match status" value="1"/>
</dbReference>